<dbReference type="Pfam" id="PF02493">
    <property type="entry name" value="MORN"/>
    <property type="match status" value="9"/>
</dbReference>
<dbReference type="EMBL" id="KC977570">
    <property type="protein sequence ID" value="AGO82894.1"/>
    <property type="molecule type" value="Genomic_DNA"/>
</dbReference>
<dbReference type="Proteomes" id="UP000201566">
    <property type="component" value="Segment"/>
</dbReference>
<dbReference type="SUPFAM" id="SSF82185">
    <property type="entry name" value="Histone H3 K4-specific methyltransferase SET7/9 N-terminal domain"/>
    <property type="match status" value="2"/>
</dbReference>
<keyword evidence="1" id="KW-0677">Repeat</keyword>
<gene>
    <name evidence="4" type="ORF">pdul_cds_727</name>
</gene>
<feature type="domain" description="F-box" evidence="3">
    <location>
        <begin position="45"/>
        <end position="91"/>
    </location>
</feature>
<dbReference type="Gene3D" id="1.20.1280.50">
    <property type="match status" value="1"/>
</dbReference>
<dbReference type="InterPro" id="IPR036047">
    <property type="entry name" value="F-box-like_dom_sf"/>
</dbReference>
<dbReference type="FunFam" id="2.20.110.10:FF:000002">
    <property type="entry name" value="Phosphatidylinositol 4-phosphate 5-kinase 8"/>
    <property type="match status" value="1"/>
</dbReference>
<dbReference type="SMART" id="SM00698">
    <property type="entry name" value="MORN"/>
    <property type="match status" value="9"/>
</dbReference>
<organism evidence="4 5">
    <name type="scientific">Pandoravirus dulcis</name>
    <dbReference type="NCBI Taxonomy" id="1349409"/>
    <lineage>
        <taxon>Viruses</taxon>
        <taxon>Pandoravirus</taxon>
    </lineage>
</organism>
<proteinExistence type="predicted"/>
<dbReference type="InterPro" id="IPR003409">
    <property type="entry name" value="MORN"/>
</dbReference>
<dbReference type="Gene3D" id="2.20.110.10">
    <property type="entry name" value="Histone H3 K4-specific methyltransferase SET7/9 N-terminal domain"/>
    <property type="match status" value="3"/>
</dbReference>
<evidence type="ECO:0000313" key="4">
    <source>
        <dbReference type="EMBL" id="AGO82894.1"/>
    </source>
</evidence>
<feature type="region of interest" description="Disordered" evidence="2">
    <location>
        <begin position="1"/>
        <end position="22"/>
    </location>
</feature>
<accession>S4VYD2</accession>
<sequence>MDGDRGVKRRPGGEHPSGDRPHALYRAATNKRPRTRSLDRLDNLFDRLPDELVVAILAATADAGAVVRWASTCTRHRRLAMDPLVWRDLCRARFGAHLLHARFQDAGKDWRWLYRAQASVARADGRVDDVGACLVDVIARPPERTKRAWVYWGDLVDGLSDGYGVCLRLPSIHCADAPHPARSAVHDPHVVDDMGAAGAARSYEGQWKAGRYHGHGVHIDGLGTRYEGGWKEGQRHGYAVARFADGGVYEGHWQDNARHGHGTSRYANGTIYEGEWRSNRHHGRGVRTEPCGAVYEGQFEHGLLCGQGSQRSADGVTTYEGEWNAGRHHGHGVCRYADGSSYEGDWRDGVRHGHGIYTFASGTTYDGDWVDGHKHG</sequence>
<evidence type="ECO:0000313" key="5">
    <source>
        <dbReference type="Proteomes" id="UP000201566"/>
    </source>
</evidence>
<name>S4VYD2_9VIRU</name>
<dbReference type="RefSeq" id="YP_008319563.1">
    <property type="nucleotide sequence ID" value="NC_021858.1"/>
</dbReference>
<evidence type="ECO:0000259" key="3">
    <source>
        <dbReference type="Pfam" id="PF12937"/>
    </source>
</evidence>
<protein>
    <submittedName>
        <fullName evidence="4">Morn repeat domain containing protein</fullName>
    </submittedName>
</protein>
<dbReference type="PANTHER" id="PTHR23084">
    <property type="entry name" value="PHOSPHATIDYLINOSITOL-4-PHOSPHATE 5-KINASE RELATED"/>
    <property type="match status" value="1"/>
</dbReference>
<dbReference type="PANTHER" id="PTHR23084:SF263">
    <property type="entry name" value="MORN REPEAT-CONTAINING PROTEIN 1"/>
    <property type="match status" value="1"/>
</dbReference>
<dbReference type="SUPFAM" id="SSF81383">
    <property type="entry name" value="F-box domain"/>
    <property type="match status" value="1"/>
</dbReference>
<dbReference type="Pfam" id="PF12937">
    <property type="entry name" value="F-box-like"/>
    <property type="match status" value="1"/>
</dbReference>
<dbReference type="GeneID" id="16512289"/>
<dbReference type="KEGG" id="vg:16512289"/>
<evidence type="ECO:0000256" key="1">
    <source>
        <dbReference type="ARBA" id="ARBA00022737"/>
    </source>
</evidence>
<reference evidence="4 5" key="1">
    <citation type="journal article" date="2013" name="Science">
        <title>Pandoraviruses: amoeba viruses with genomes up to 2.5 Mb reaching that of parasitic eukaryotes.</title>
        <authorList>
            <person name="Philippe N."/>
            <person name="Legendre M."/>
            <person name="Doutre G."/>
            <person name="Coute Y."/>
            <person name="Poirot O."/>
            <person name="Lescot M."/>
            <person name="Arslan D."/>
            <person name="Seltzer V."/>
            <person name="Bertaux L."/>
            <person name="Bruley C."/>
            <person name="Garin J."/>
            <person name="Claverie J.M."/>
            <person name="Abergel C."/>
        </authorList>
    </citation>
    <scope>NUCLEOTIDE SEQUENCE [LARGE SCALE GENOMIC DNA]</scope>
    <source>
        <strain evidence="4">Melbourne</strain>
    </source>
</reference>
<dbReference type="InterPro" id="IPR001810">
    <property type="entry name" value="F-box_dom"/>
</dbReference>
<evidence type="ECO:0000256" key="2">
    <source>
        <dbReference type="SAM" id="MobiDB-lite"/>
    </source>
</evidence>